<comment type="caution">
    <text evidence="1">The sequence shown here is derived from an EMBL/GenBank/DDBJ whole genome shotgun (WGS) entry which is preliminary data.</text>
</comment>
<protein>
    <submittedName>
        <fullName evidence="1">Uncharacterized protein</fullName>
    </submittedName>
</protein>
<dbReference type="AlphaFoldDB" id="A0A8J8NBF2"/>
<name>A0A8J8NBF2_HALGN</name>
<accession>A0A8J8NBF2</accession>
<gene>
    <name evidence="1" type="ORF">FGO68_gene1451</name>
</gene>
<dbReference type="Proteomes" id="UP000785679">
    <property type="component" value="Unassembled WGS sequence"/>
</dbReference>
<proteinExistence type="predicted"/>
<organism evidence="1 2">
    <name type="scientific">Halteria grandinella</name>
    <dbReference type="NCBI Taxonomy" id="5974"/>
    <lineage>
        <taxon>Eukaryota</taxon>
        <taxon>Sar</taxon>
        <taxon>Alveolata</taxon>
        <taxon>Ciliophora</taxon>
        <taxon>Intramacronucleata</taxon>
        <taxon>Spirotrichea</taxon>
        <taxon>Stichotrichia</taxon>
        <taxon>Sporadotrichida</taxon>
        <taxon>Halteriidae</taxon>
        <taxon>Halteria</taxon>
    </lineage>
</organism>
<keyword evidence="2" id="KW-1185">Reference proteome</keyword>
<reference evidence="1" key="1">
    <citation type="submission" date="2019-06" db="EMBL/GenBank/DDBJ databases">
        <authorList>
            <person name="Zheng W."/>
        </authorList>
    </citation>
    <scope>NUCLEOTIDE SEQUENCE</scope>
    <source>
        <strain evidence="1">QDHG01</strain>
    </source>
</reference>
<evidence type="ECO:0000313" key="2">
    <source>
        <dbReference type="Proteomes" id="UP000785679"/>
    </source>
</evidence>
<dbReference type="EMBL" id="RRYP01029748">
    <property type="protein sequence ID" value="TNV71579.1"/>
    <property type="molecule type" value="Genomic_DNA"/>
</dbReference>
<sequence length="74" mass="8927">MDQKKRRIQSNSINQFKFHHYTRWVQGIGFNQKLGFKQLNMKIQRLLQLLRVLYFQLISTQNSQIQQGSINLFS</sequence>
<evidence type="ECO:0000313" key="1">
    <source>
        <dbReference type="EMBL" id="TNV71579.1"/>
    </source>
</evidence>